<keyword evidence="4" id="KW-1185">Reference proteome</keyword>
<dbReference type="GeneID" id="26099984"/>
<dbReference type="KEGG" id="pdl:Pyrde_1644"/>
<sequence length="194" mass="22354">MNKCRLVLIATTKPWRLPSAIEELGDALFRYDESVNVYADERVPLLYVFSCKLEPMHAFKLVVREPPASIERVIPVEYLVELTANVEDSSSVKRLIDVLYSLIRDRVKDDTIGLEVKPRGFFMLGGDDKRWNNALSNSLTALVGLRILRKSDYVLKLEDTRYGIVAAIMKSKWDRMQTWRKMRLGNTSAEESKR</sequence>
<dbReference type="OrthoDB" id="15322at2157"/>
<reference evidence="1 3" key="1">
    <citation type="submission" date="2015-10" db="EMBL/GenBank/DDBJ databases">
        <title>Complete genome sequence of hyperthermophilic archaeon Pyrodictium delaneyi Su06.</title>
        <authorList>
            <person name="Jung J.-H."/>
            <person name="Lin J."/>
            <person name="Holden J.F."/>
            <person name="Park C.-S."/>
        </authorList>
    </citation>
    <scope>NUCLEOTIDE SEQUENCE [LARGE SCALE GENOMIC DNA]</scope>
    <source>
        <strain evidence="1 3">Su06</strain>
    </source>
</reference>
<evidence type="ECO:0008006" key="5">
    <source>
        <dbReference type="Google" id="ProtNLM"/>
    </source>
</evidence>
<reference evidence="2 4" key="2">
    <citation type="submission" date="2017-05" db="EMBL/GenBank/DDBJ databases">
        <title>The draft genome of the hyperthermophilic archaeon 'Pyrodictium delaneyi strain Hulk', an iron and nitrate reducer, reveals the capacity for sulfate reduction.</title>
        <authorList>
            <person name="Demey L.M."/>
            <person name="Miller C."/>
            <person name="Manzella M."/>
            <person name="Reguera G."/>
            <person name="Kashefi K."/>
        </authorList>
    </citation>
    <scope>NUCLEOTIDE SEQUENCE [LARGE SCALE GENOMIC DNA]</scope>
    <source>
        <strain evidence="2 4">Hulk</strain>
    </source>
</reference>
<dbReference type="STRING" id="1273541.Pyrde_1644"/>
<evidence type="ECO:0000313" key="1">
    <source>
        <dbReference type="EMBL" id="ALL01687.1"/>
    </source>
</evidence>
<evidence type="ECO:0000313" key="2">
    <source>
        <dbReference type="EMBL" id="OWJ55084.1"/>
    </source>
</evidence>
<dbReference type="Proteomes" id="UP000058613">
    <property type="component" value="Chromosome"/>
</dbReference>
<dbReference type="RefSeq" id="WP_055409852.1">
    <property type="nucleotide sequence ID" value="NZ_CP013011.1"/>
</dbReference>
<dbReference type="Proteomes" id="UP000196694">
    <property type="component" value="Unassembled WGS sequence"/>
</dbReference>
<organism evidence="1 3">
    <name type="scientific">Pyrodictium delaneyi</name>
    <dbReference type="NCBI Taxonomy" id="1273541"/>
    <lineage>
        <taxon>Archaea</taxon>
        <taxon>Thermoproteota</taxon>
        <taxon>Thermoprotei</taxon>
        <taxon>Desulfurococcales</taxon>
        <taxon>Pyrodictiaceae</taxon>
        <taxon>Pyrodictium</taxon>
    </lineage>
</organism>
<evidence type="ECO:0000313" key="4">
    <source>
        <dbReference type="Proteomes" id="UP000196694"/>
    </source>
</evidence>
<protein>
    <recommendedName>
        <fullName evidence="5">THUMP domain-containing protein</fullName>
    </recommendedName>
</protein>
<accession>A0A0P0N4P1</accession>
<dbReference type="EMBL" id="NCQP01000002">
    <property type="protein sequence ID" value="OWJ55084.1"/>
    <property type="molecule type" value="Genomic_DNA"/>
</dbReference>
<dbReference type="EMBL" id="CP013011">
    <property type="protein sequence ID" value="ALL01687.1"/>
    <property type="molecule type" value="Genomic_DNA"/>
</dbReference>
<name>A0A0P0N4P1_9CREN</name>
<gene>
    <name evidence="2" type="ORF">Pdsh_05195</name>
    <name evidence="1" type="ORF">Pyrde_1644</name>
</gene>
<proteinExistence type="predicted"/>
<dbReference type="AlphaFoldDB" id="A0A0P0N4P1"/>
<evidence type="ECO:0000313" key="3">
    <source>
        <dbReference type="Proteomes" id="UP000058613"/>
    </source>
</evidence>